<proteinExistence type="predicted"/>
<keyword evidence="8" id="KW-1185">Reference proteome</keyword>
<evidence type="ECO:0000256" key="1">
    <source>
        <dbReference type="ARBA" id="ARBA00004141"/>
    </source>
</evidence>
<dbReference type="Pfam" id="PF13515">
    <property type="entry name" value="FUSC_2"/>
    <property type="match status" value="1"/>
</dbReference>
<feature type="domain" description="Integral membrane bound transporter" evidence="6">
    <location>
        <begin position="46"/>
        <end position="165"/>
    </location>
</feature>
<evidence type="ECO:0000256" key="5">
    <source>
        <dbReference type="SAM" id="Phobius"/>
    </source>
</evidence>
<gene>
    <name evidence="7" type="ordered locus">Cfla_3085</name>
</gene>
<organism evidence="7 8">
    <name type="scientific">Cellulomonas flavigena (strain ATCC 482 / DSM 20109 / BCRC 11376 / JCM 18109 / NBRC 3775 / NCIMB 8073 / NRS 134)</name>
    <dbReference type="NCBI Taxonomy" id="446466"/>
    <lineage>
        <taxon>Bacteria</taxon>
        <taxon>Bacillati</taxon>
        <taxon>Actinomycetota</taxon>
        <taxon>Actinomycetes</taxon>
        <taxon>Micrococcales</taxon>
        <taxon>Cellulomonadaceae</taxon>
        <taxon>Cellulomonas</taxon>
    </lineage>
</organism>
<protein>
    <submittedName>
        <fullName evidence="7">Membrane protein-like protein</fullName>
    </submittedName>
</protein>
<feature type="transmembrane region" description="Helical" evidence="5">
    <location>
        <begin position="150"/>
        <end position="169"/>
    </location>
</feature>
<dbReference type="STRING" id="446466.Cfla_3085"/>
<dbReference type="HOGENOM" id="CLU_046662_1_0_11"/>
<keyword evidence="4 5" id="KW-0472">Membrane</keyword>
<dbReference type="Proteomes" id="UP000000849">
    <property type="component" value="Chromosome"/>
</dbReference>
<accession>D5UL86</accession>
<dbReference type="EMBL" id="CP001964">
    <property type="protein sequence ID" value="ADG75968.1"/>
    <property type="molecule type" value="Genomic_DNA"/>
</dbReference>
<dbReference type="OrthoDB" id="5198202at2"/>
<comment type="subcellular location">
    <subcellularLocation>
        <location evidence="1">Membrane</location>
        <topology evidence="1">Multi-pass membrane protein</topology>
    </subcellularLocation>
</comment>
<evidence type="ECO:0000256" key="3">
    <source>
        <dbReference type="ARBA" id="ARBA00022989"/>
    </source>
</evidence>
<dbReference type="KEGG" id="cfl:Cfla_3085"/>
<name>D5UL86_CELFN</name>
<evidence type="ECO:0000259" key="6">
    <source>
        <dbReference type="Pfam" id="PF13515"/>
    </source>
</evidence>
<keyword evidence="2 5" id="KW-0812">Transmembrane</keyword>
<dbReference type="InterPro" id="IPR049453">
    <property type="entry name" value="Memb_transporter_dom"/>
</dbReference>
<evidence type="ECO:0000256" key="4">
    <source>
        <dbReference type="ARBA" id="ARBA00023136"/>
    </source>
</evidence>
<dbReference type="RefSeq" id="WP_013118299.1">
    <property type="nucleotide sequence ID" value="NC_014151.1"/>
</dbReference>
<sequence length="373" mass="39359">MSAWGALPTRATLRLQVGSRVRAGWARVRSSWALILQASLAAGIAYGVGQYVFGHEMPFFAPVAAWIALGFSRDRSVRRVAELAGGVAIGVAAGDLVVHLIGSGLWQMSLVLAASALLGRFLDRGPLLTTQAGVQAIVIVGLPQIGGGPFGRWIDAFVGGLVALAFALLTPTDPRRHPRTLAQAAVQELATVLHGLARGLRTRSVEDVEAALLTGRASQPALDEWRDSARAAAELVRLAPAHRRHRAELERLVDEAAMLDRAMRNARVLVRRSVTAVDDAPAASGHVEQGLAGAVEATAHATDDLATALGTGHDPRAARTRLLEVAGALDPHVLAPEDWKSQSLVMLLRSLVVDLLEASGATPHDARAALPEL</sequence>
<keyword evidence="3 5" id="KW-1133">Transmembrane helix</keyword>
<evidence type="ECO:0000256" key="2">
    <source>
        <dbReference type="ARBA" id="ARBA00022692"/>
    </source>
</evidence>
<dbReference type="AlphaFoldDB" id="D5UL86"/>
<dbReference type="GO" id="GO:0016020">
    <property type="term" value="C:membrane"/>
    <property type="evidence" value="ECO:0007669"/>
    <property type="project" value="UniProtKB-SubCell"/>
</dbReference>
<evidence type="ECO:0000313" key="7">
    <source>
        <dbReference type="EMBL" id="ADG75968.1"/>
    </source>
</evidence>
<reference evidence="7 8" key="1">
    <citation type="journal article" date="2010" name="Stand. Genomic Sci.">
        <title>Complete genome sequence of Cellulomonas flavigena type strain (134).</title>
        <authorList>
            <person name="Abt B."/>
            <person name="Foster B."/>
            <person name="Lapidus A."/>
            <person name="Clum A."/>
            <person name="Sun H."/>
            <person name="Pukall R."/>
            <person name="Lucas S."/>
            <person name="Glavina Del Rio T."/>
            <person name="Nolan M."/>
            <person name="Tice H."/>
            <person name="Cheng J.F."/>
            <person name="Pitluck S."/>
            <person name="Liolios K."/>
            <person name="Ivanova N."/>
            <person name="Mavromatis K."/>
            <person name="Ovchinnikova G."/>
            <person name="Pati A."/>
            <person name="Goodwin L."/>
            <person name="Chen A."/>
            <person name="Palaniappan K."/>
            <person name="Land M."/>
            <person name="Hauser L."/>
            <person name="Chang Y.J."/>
            <person name="Jeffries C.D."/>
            <person name="Rohde M."/>
            <person name="Goker M."/>
            <person name="Woyke T."/>
            <person name="Bristow J."/>
            <person name="Eisen J.A."/>
            <person name="Markowitz V."/>
            <person name="Hugenholtz P."/>
            <person name="Kyrpides N.C."/>
            <person name="Klenk H.P."/>
        </authorList>
    </citation>
    <scope>NUCLEOTIDE SEQUENCE [LARGE SCALE GENOMIC DNA]</scope>
    <source>
        <strain evidence="8">ATCC 482 / DSM 20109 / BCRC 11376 / JCM 18109 / NBRC 3775 / NCIMB 8073 / NRS 134</strain>
    </source>
</reference>
<evidence type="ECO:0000313" key="8">
    <source>
        <dbReference type="Proteomes" id="UP000000849"/>
    </source>
</evidence>
<dbReference type="eggNOG" id="COG4129">
    <property type="taxonomic scope" value="Bacteria"/>
</dbReference>
<feature type="transmembrane region" description="Helical" evidence="5">
    <location>
        <begin position="30"/>
        <end position="47"/>
    </location>
</feature>